<comment type="catalytic activity">
    <reaction evidence="1">
        <text>a ribonucleoside 3'-phosphate + H2O = a ribonucleoside + phosphate</text>
        <dbReference type="Rhea" id="RHEA:10144"/>
        <dbReference type="ChEBI" id="CHEBI:13197"/>
        <dbReference type="ChEBI" id="CHEBI:15377"/>
        <dbReference type="ChEBI" id="CHEBI:18254"/>
        <dbReference type="ChEBI" id="CHEBI:43474"/>
        <dbReference type="EC" id="3.1.3.6"/>
    </reaction>
</comment>
<dbReference type="InterPro" id="IPR004843">
    <property type="entry name" value="Calcineurin-like_PHP"/>
</dbReference>
<dbReference type="Pfam" id="PF02872">
    <property type="entry name" value="5_nucleotid_C"/>
    <property type="match status" value="1"/>
</dbReference>
<name>A0ABW4BP34_9LACO</name>
<evidence type="ECO:0000256" key="11">
    <source>
        <dbReference type="RuleBase" id="RU362119"/>
    </source>
</evidence>
<evidence type="ECO:0000256" key="9">
    <source>
        <dbReference type="ARBA" id="ARBA00022801"/>
    </source>
</evidence>
<comment type="catalytic activity">
    <reaction evidence="2">
        <text>a nucleoside 2',3'-cyclic phosphate + H2O = a nucleoside 3'-phosphate + H(+)</text>
        <dbReference type="Rhea" id="RHEA:19621"/>
        <dbReference type="ChEBI" id="CHEBI:15377"/>
        <dbReference type="ChEBI" id="CHEBI:15378"/>
        <dbReference type="ChEBI" id="CHEBI:66949"/>
        <dbReference type="ChEBI" id="CHEBI:66954"/>
        <dbReference type="EC" id="3.1.4.16"/>
    </reaction>
</comment>
<evidence type="ECO:0000259" key="13">
    <source>
        <dbReference type="Pfam" id="PF02872"/>
    </source>
</evidence>
<dbReference type="SUPFAM" id="SSF55816">
    <property type="entry name" value="5'-nucleotidase (syn. UDP-sugar hydrolase), C-terminal domain"/>
    <property type="match status" value="1"/>
</dbReference>
<evidence type="ECO:0000256" key="3">
    <source>
        <dbReference type="ARBA" id="ARBA00001968"/>
    </source>
</evidence>
<accession>A0ABW4BP34</accession>
<dbReference type="InterPro" id="IPR029052">
    <property type="entry name" value="Metallo-depent_PP-like"/>
</dbReference>
<dbReference type="PRINTS" id="PR01607">
    <property type="entry name" value="APYRASEFAMLY"/>
</dbReference>
<reference evidence="15" key="1">
    <citation type="journal article" date="2019" name="Int. J. Syst. Evol. Microbiol.">
        <title>The Global Catalogue of Microorganisms (GCM) 10K type strain sequencing project: providing services to taxonomists for standard genome sequencing and annotation.</title>
        <authorList>
            <consortium name="The Broad Institute Genomics Platform"/>
            <consortium name="The Broad Institute Genome Sequencing Center for Infectious Disease"/>
            <person name="Wu L."/>
            <person name="Ma J."/>
        </authorList>
    </citation>
    <scope>NUCLEOTIDE SEQUENCE [LARGE SCALE GENOMIC DNA]</scope>
    <source>
        <strain evidence="15">CCM 8937</strain>
    </source>
</reference>
<dbReference type="PROSITE" id="PS00786">
    <property type="entry name" value="5_NUCLEOTIDASE_2"/>
    <property type="match status" value="1"/>
</dbReference>
<keyword evidence="15" id="KW-1185">Reference proteome</keyword>
<evidence type="ECO:0000256" key="2">
    <source>
        <dbReference type="ARBA" id="ARBA00001730"/>
    </source>
</evidence>
<evidence type="ECO:0000256" key="6">
    <source>
        <dbReference type="ARBA" id="ARBA00022723"/>
    </source>
</evidence>
<dbReference type="InterPro" id="IPR041827">
    <property type="entry name" value="CpdB_N"/>
</dbReference>
<dbReference type="InterPro" id="IPR006179">
    <property type="entry name" value="5_nucleotidase/apyrase"/>
</dbReference>
<keyword evidence="6" id="KW-0479">Metal-binding</keyword>
<dbReference type="SUPFAM" id="SSF56300">
    <property type="entry name" value="Metallo-dependent phosphatases"/>
    <property type="match status" value="1"/>
</dbReference>
<protein>
    <submittedName>
        <fullName evidence="14">Bifunctional metallophosphatase/5'-nucleotidase</fullName>
    </submittedName>
</protein>
<gene>
    <name evidence="14" type="ORF">ACFQ4R_08310</name>
</gene>
<feature type="domain" description="5'-Nucleotidase C-terminal" evidence="13">
    <location>
        <begin position="320"/>
        <end position="477"/>
    </location>
</feature>
<comment type="caution">
    <text evidence="14">The sequence shown here is derived from an EMBL/GenBank/DDBJ whole genome shotgun (WGS) entry which is preliminary data.</text>
</comment>
<organism evidence="14 15">
    <name type="scientific">Lapidilactobacillus gannanensis</name>
    <dbReference type="NCBI Taxonomy" id="2486002"/>
    <lineage>
        <taxon>Bacteria</taxon>
        <taxon>Bacillati</taxon>
        <taxon>Bacillota</taxon>
        <taxon>Bacilli</taxon>
        <taxon>Lactobacillales</taxon>
        <taxon>Lactobacillaceae</taxon>
        <taxon>Lapidilactobacillus</taxon>
    </lineage>
</organism>
<evidence type="ECO:0000313" key="15">
    <source>
        <dbReference type="Proteomes" id="UP001597191"/>
    </source>
</evidence>
<evidence type="ECO:0000259" key="12">
    <source>
        <dbReference type="Pfam" id="PF00149"/>
    </source>
</evidence>
<dbReference type="CDD" id="cd07410">
    <property type="entry name" value="MPP_CpdB_N"/>
    <property type="match status" value="1"/>
</dbReference>
<evidence type="ECO:0000256" key="4">
    <source>
        <dbReference type="ARBA" id="ARBA00004196"/>
    </source>
</evidence>
<proteinExistence type="inferred from homology"/>
<dbReference type="EMBL" id="JBHTOH010000082">
    <property type="protein sequence ID" value="MFD1411583.1"/>
    <property type="molecule type" value="Genomic_DNA"/>
</dbReference>
<dbReference type="InterPro" id="IPR036907">
    <property type="entry name" value="5'-Nucleotdase_C_sf"/>
</dbReference>
<dbReference type="Pfam" id="PF00149">
    <property type="entry name" value="Metallophos"/>
    <property type="match status" value="1"/>
</dbReference>
<keyword evidence="9 11" id="KW-0378">Hydrolase</keyword>
<sequence>MKLTILSTSDTHGYLLPTDYASRDQVKPYGLSRAATVIKQEQAAAGSDPVLVIENGDFLQGSPLSYYLAKVSGDLTPLTTAYNQIDYQVGIVGNHEFNYGTDYLKKAISQSQRHFLCANILDEAGQPVFGQPYEVFDFNGLKVAVLGLTTQYIPHWEAPEKIKGLVFQSATACARIWVPKLHQLADIVVVAYHGGFERDLQTQAPTEALTGENEGAQMLQEVPGIDALVTGHQHRELAAISQGVPVTQPGSKGTHVGKIVLTLNEQRQVTDQQATLIKTADFTPAATMTKQLAATNRLVEDWLDQALGKTEGDLTITDPMAVRLRPHPYIQFVQDVQRAALHADISGTALFNNDGRGFGPVITFRSILTNYIYPNTLAVERISGADLKAALEKSATYFVPATNEQIAVNQKFVTPKPQHYNYDMYAGIDYVIDVAQPVGQRIVKLQYQGQAVQPAQQFEVVMNQYRAVGGGNFKMFSADKIIREDTTDMTELIADYLRQHPVIKATTENNFKVINSQLLEK</sequence>
<comment type="cofactor">
    <cofactor evidence="3">
        <name>a divalent metal cation</name>
        <dbReference type="ChEBI" id="CHEBI:60240"/>
    </cofactor>
</comment>
<dbReference type="Gene3D" id="3.60.21.10">
    <property type="match status" value="1"/>
</dbReference>
<comment type="similarity">
    <text evidence="5 11">Belongs to the 5'-nucleotidase family.</text>
</comment>
<comment type="subcellular location">
    <subcellularLocation>
        <location evidence="4">Cell envelope</location>
    </subcellularLocation>
</comment>
<keyword evidence="7" id="KW-0732">Signal</keyword>
<evidence type="ECO:0000256" key="10">
    <source>
        <dbReference type="ARBA" id="ARBA00023268"/>
    </source>
</evidence>
<evidence type="ECO:0000256" key="8">
    <source>
        <dbReference type="ARBA" id="ARBA00022741"/>
    </source>
</evidence>
<dbReference type="PANTHER" id="PTHR11575">
    <property type="entry name" value="5'-NUCLEOTIDASE-RELATED"/>
    <property type="match status" value="1"/>
</dbReference>
<keyword evidence="10" id="KW-0511">Multifunctional enzyme</keyword>
<dbReference type="Gene3D" id="3.90.780.10">
    <property type="entry name" value="5'-Nucleotidase, C-terminal domain"/>
    <property type="match status" value="1"/>
</dbReference>
<keyword evidence="8 11" id="KW-0547">Nucleotide-binding</keyword>
<feature type="domain" description="Calcineurin-like phosphoesterase" evidence="12">
    <location>
        <begin position="4"/>
        <end position="235"/>
    </location>
</feature>
<evidence type="ECO:0000256" key="5">
    <source>
        <dbReference type="ARBA" id="ARBA00006654"/>
    </source>
</evidence>
<dbReference type="PANTHER" id="PTHR11575:SF6">
    <property type="entry name" value="2',3'-CYCLIC-NUCLEOTIDE 2'-PHOSPHODIESTERASE_3'-NUCLEOTIDASE"/>
    <property type="match status" value="1"/>
</dbReference>
<evidence type="ECO:0000313" key="14">
    <source>
        <dbReference type="EMBL" id="MFD1411583.1"/>
    </source>
</evidence>
<dbReference type="Proteomes" id="UP001597191">
    <property type="component" value="Unassembled WGS sequence"/>
</dbReference>
<dbReference type="RefSeq" id="WP_125650627.1">
    <property type="nucleotide sequence ID" value="NZ_JBHTOH010000082.1"/>
</dbReference>
<evidence type="ECO:0000256" key="1">
    <source>
        <dbReference type="ARBA" id="ARBA00000527"/>
    </source>
</evidence>
<dbReference type="InterPro" id="IPR006146">
    <property type="entry name" value="5'-Nucleotdase_CS"/>
</dbReference>
<evidence type="ECO:0000256" key="7">
    <source>
        <dbReference type="ARBA" id="ARBA00022729"/>
    </source>
</evidence>
<dbReference type="InterPro" id="IPR008334">
    <property type="entry name" value="5'-Nucleotdase_C"/>
</dbReference>